<evidence type="ECO:0000256" key="1">
    <source>
        <dbReference type="ARBA" id="ARBA00004123"/>
    </source>
</evidence>
<proteinExistence type="predicted"/>
<dbReference type="GO" id="GO:0032931">
    <property type="term" value="F:histone H3K56 acetyltransferase activity"/>
    <property type="evidence" value="ECO:0007669"/>
    <property type="project" value="TreeGrafter"/>
</dbReference>
<evidence type="ECO:0000313" key="11">
    <source>
        <dbReference type="Proteomes" id="UP001304243"/>
    </source>
</evidence>
<keyword evidence="11" id="KW-1185">Reference proteome</keyword>
<keyword evidence="7" id="KW-0804">Transcription</keyword>
<dbReference type="PROSITE" id="PS51728">
    <property type="entry name" value="RTT109_HAT"/>
    <property type="match status" value="1"/>
</dbReference>
<evidence type="ECO:0000256" key="6">
    <source>
        <dbReference type="ARBA" id="ARBA00023015"/>
    </source>
</evidence>
<evidence type="ECO:0000313" key="10">
    <source>
        <dbReference type="EMBL" id="KAK4512983.1"/>
    </source>
</evidence>
<dbReference type="GeneID" id="89947396"/>
<dbReference type="EMBL" id="JASEJX010000021">
    <property type="protein sequence ID" value="KAK4512983.1"/>
    <property type="molecule type" value="Genomic_DNA"/>
</dbReference>
<dbReference type="PANTHER" id="PTHR31571:SF2">
    <property type="entry name" value="HISTONE ACETYLTRANSFERASE RTT109"/>
    <property type="match status" value="1"/>
</dbReference>
<organism evidence="10 11">
    <name type="scientific">Mucor velutinosus</name>
    <dbReference type="NCBI Taxonomy" id="708070"/>
    <lineage>
        <taxon>Eukaryota</taxon>
        <taxon>Fungi</taxon>
        <taxon>Fungi incertae sedis</taxon>
        <taxon>Mucoromycota</taxon>
        <taxon>Mucoromycotina</taxon>
        <taxon>Mucoromycetes</taxon>
        <taxon>Mucorales</taxon>
        <taxon>Mucorineae</taxon>
        <taxon>Mucoraceae</taxon>
        <taxon>Mucor</taxon>
    </lineage>
</organism>
<dbReference type="GO" id="GO:0005634">
    <property type="term" value="C:nucleus"/>
    <property type="evidence" value="ECO:0007669"/>
    <property type="project" value="UniProtKB-SubCell"/>
</dbReference>
<dbReference type="Pfam" id="PF08214">
    <property type="entry name" value="HAT_KAT11"/>
    <property type="match status" value="1"/>
</dbReference>
<gene>
    <name evidence="10" type="ORF">ATC70_003694</name>
</gene>
<dbReference type="InterPro" id="IPR051236">
    <property type="entry name" value="HAT_RTT109-like"/>
</dbReference>
<accession>A0AAN7DA22</accession>
<dbReference type="InterPro" id="IPR016849">
    <property type="entry name" value="Rtt109"/>
</dbReference>
<dbReference type="GO" id="GO:0006355">
    <property type="term" value="P:regulation of DNA-templated transcription"/>
    <property type="evidence" value="ECO:0007669"/>
    <property type="project" value="InterPro"/>
</dbReference>
<dbReference type="InterPro" id="IPR013178">
    <property type="entry name" value="Histone_AcTrfase_Rtt109/CBP"/>
</dbReference>
<evidence type="ECO:0000256" key="5">
    <source>
        <dbReference type="ARBA" id="ARBA00022990"/>
    </source>
</evidence>
<dbReference type="GO" id="GO:0006974">
    <property type="term" value="P:DNA damage response"/>
    <property type="evidence" value="ECO:0007669"/>
    <property type="project" value="UniProtKB-KW"/>
</dbReference>
<keyword evidence="4" id="KW-0227">DNA damage</keyword>
<dbReference type="RefSeq" id="XP_064679649.1">
    <property type="nucleotide sequence ID" value="XM_064823049.1"/>
</dbReference>
<evidence type="ECO:0000256" key="2">
    <source>
        <dbReference type="ARBA" id="ARBA00013184"/>
    </source>
</evidence>
<evidence type="ECO:0000256" key="7">
    <source>
        <dbReference type="ARBA" id="ARBA00023163"/>
    </source>
</evidence>
<keyword evidence="8" id="KW-0539">Nucleus</keyword>
<dbReference type="EC" id="2.3.1.48" evidence="2"/>
<comment type="caution">
    <text evidence="10">The sequence shown here is derived from an EMBL/GenBank/DDBJ whole genome shotgun (WGS) entry which is preliminary data.</text>
</comment>
<dbReference type="Proteomes" id="UP001304243">
    <property type="component" value="Unassembled WGS sequence"/>
</dbReference>
<keyword evidence="5" id="KW-0007">Acetylation</keyword>
<reference evidence="10 11" key="1">
    <citation type="submission" date="2022-11" db="EMBL/GenBank/DDBJ databases">
        <title>Mucor velutinosus strain NIH1002 WGS.</title>
        <authorList>
            <person name="Subramanian P."/>
            <person name="Mullikin J.C."/>
            <person name="Segre J.A."/>
            <person name="Zelazny A.M."/>
        </authorList>
    </citation>
    <scope>NUCLEOTIDE SEQUENCE [LARGE SCALE GENOMIC DNA]</scope>
    <source>
        <strain evidence="10 11">NIH1002</strain>
    </source>
</reference>
<sequence length="357" mass="40024">MSFESNLKKSLETAGGGTLFQIHDIKSSVFKCASPLIKAHKGDTHCQHRLILVSTANEGLLTGLETYEYVLSSPESADKRVIYISKVDTTSNWKKYKGLTARVVQSYISSLPRYSSIFVFARAQPQYLFAKSAKNKAKSVLDDRQLVSWWLSVFNKLSVQCEGWWSVPGIEDSNSALVEIGAKKRGWTPSDNVKWTYGTSYASDAIAEQVIPRFDDDAKSRLLKSTKEQDMTVHDFWSILSFGEECGSGKITGFFEVRLVDESLSADIENNALVVKNRDFTVFWNKFMSLDFHSDETNAESTQSIMQCINDMFPDLQPINIESKAATGINILVNDNSADKRPAINMLSSGFIKRKKV</sequence>
<evidence type="ECO:0000256" key="4">
    <source>
        <dbReference type="ARBA" id="ARBA00022763"/>
    </source>
</evidence>
<dbReference type="AlphaFoldDB" id="A0AAN7DA22"/>
<keyword evidence="6" id="KW-0805">Transcription regulation</keyword>
<name>A0AAN7DA22_9FUNG</name>
<evidence type="ECO:0000256" key="8">
    <source>
        <dbReference type="ARBA" id="ARBA00023242"/>
    </source>
</evidence>
<keyword evidence="3" id="KW-0808">Transferase</keyword>
<comment type="catalytic activity">
    <reaction evidence="9">
        <text>L-lysyl-[histone] + acetyl-CoA = N(6)-acetyl-L-lysyl-[histone] + CoA + H(+)</text>
        <dbReference type="Rhea" id="RHEA:21992"/>
        <dbReference type="Rhea" id="RHEA-COMP:9845"/>
        <dbReference type="Rhea" id="RHEA-COMP:11338"/>
        <dbReference type="ChEBI" id="CHEBI:15378"/>
        <dbReference type="ChEBI" id="CHEBI:29969"/>
        <dbReference type="ChEBI" id="CHEBI:57287"/>
        <dbReference type="ChEBI" id="CHEBI:57288"/>
        <dbReference type="ChEBI" id="CHEBI:61930"/>
        <dbReference type="EC" id="2.3.1.48"/>
    </reaction>
    <physiologicalReaction direction="left-to-right" evidence="9">
        <dbReference type="Rhea" id="RHEA:21993"/>
    </physiologicalReaction>
</comment>
<comment type="subcellular location">
    <subcellularLocation>
        <location evidence="1">Nucleus</location>
    </subcellularLocation>
</comment>
<evidence type="ECO:0000256" key="9">
    <source>
        <dbReference type="ARBA" id="ARBA00048940"/>
    </source>
</evidence>
<dbReference type="SMART" id="SM01250">
    <property type="entry name" value="KAT11"/>
    <property type="match status" value="1"/>
</dbReference>
<evidence type="ECO:0000256" key="3">
    <source>
        <dbReference type="ARBA" id="ARBA00022679"/>
    </source>
</evidence>
<protein>
    <recommendedName>
        <fullName evidence="2">histone acetyltransferase</fullName>
        <ecNumber evidence="2">2.3.1.48</ecNumber>
    </recommendedName>
</protein>
<dbReference type="PANTHER" id="PTHR31571">
    <property type="entry name" value="ALTERED INHERITANCE OF MITOCHONDRIA PROTEIN 6"/>
    <property type="match status" value="1"/>
</dbReference>